<dbReference type="Proteomes" id="UP000185657">
    <property type="component" value="Unassembled WGS sequence"/>
</dbReference>
<dbReference type="EMBL" id="CP017476">
    <property type="protein sequence ID" value="AOW13315.1"/>
    <property type="molecule type" value="Genomic_DNA"/>
</dbReference>
<gene>
    <name evidence="1" type="ORF">LPB072_11075</name>
    <name evidence="2" type="ORF">LPB72_09690</name>
</gene>
<proteinExistence type="predicted"/>
<evidence type="ECO:0000313" key="1">
    <source>
        <dbReference type="EMBL" id="AOW13315.1"/>
    </source>
</evidence>
<evidence type="ECO:0008006" key="5">
    <source>
        <dbReference type="Google" id="ProtNLM"/>
    </source>
</evidence>
<keyword evidence="3" id="KW-1185">Reference proteome</keyword>
<reference evidence="2 3" key="1">
    <citation type="submission" date="2016-02" db="EMBL/GenBank/DDBJ databases">
        <title>Draft genome sequence of Hydrogenophaga sp. LPB0072.</title>
        <authorList>
            <person name="Shin S.-K."/>
            <person name="Yi H."/>
        </authorList>
    </citation>
    <scope>NUCLEOTIDE SEQUENCE [LARGE SCALE GENOMIC DNA]</scope>
    <source>
        <strain evidence="2 3">LPB0072</strain>
    </source>
</reference>
<dbReference type="Proteomes" id="UP000185680">
    <property type="component" value="Chromosome"/>
</dbReference>
<dbReference type="InterPro" id="IPR021364">
    <property type="entry name" value="DUF2857"/>
</dbReference>
<evidence type="ECO:0000313" key="3">
    <source>
        <dbReference type="Proteomes" id="UP000185657"/>
    </source>
</evidence>
<reference evidence="1 4" key="2">
    <citation type="submission" date="2016-10" db="EMBL/GenBank/DDBJ databases">
        <title>Hydorgenophaga sp. LPB0072 isolated from gastropod.</title>
        <authorList>
            <person name="Kim E."/>
            <person name="Yi H."/>
        </authorList>
    </citation>
    <scope>NUCLEOTIDE SEQUENCE [LARGE SCALE GENOMIC DNA]</scope>
    <source>
        <strain evidence="1 4">LPB0072</strain>
    </source>
</reference>
<organism evidence="1 4">
    <name type="scientific">Hydrogenophaga crassostreae</name>
    <dbReference type="NCBI Taxonomy" id="1763535"/>
    <lineage>
        <taxon>Bacteria</taxon>
        <taxon>Pseudomonadati</taxon>
        <taxon>Pseudomonadota</taxon>
        <taxon>Betaproteobacteria</taxon>
        <taxon>Burkholderiales</taxon>
        <taxon>Comamonadaceae</taxon>
        <taxon>Hydrogenophaga</taxon>
    </lineage>
</organism>
<dbReference type="Pfam" id="PF11198">
    <property type="entry name" value="DUF2857"/>
    <property type="match status" value="1"/>
</dbReference>
<dbReference type="AlphaFoldDB" id="A0A167HQJ5"/>
<dbReference type="OrthoDB" id="8913469at2"/>
<evidence type="ECO:0000313" key="4">
    <source>
        <dbReference type="Proteomes" id="UP000185680"/>
    </source>
</evidence>
<sequence length="201" mass="23480">MFNINNTTIKRMILEHLVERVDTGGLDEILAAGFSPELLDDLRKRPSRDFFYAAQTDGLTIRVQIDTKSLRTCLWTRDRAQRDEMLKEYFIRNGASILLMRSLFTLSKHELHHYRVALDIAQKTATGRPRLPPTAIRDRIHDAWFEICRSFREEPERERLWRLHQTFSAFSIASLHRCTDEFKDPGDCIGSRSAPLAIYQD</sequence>
<protein>
    <recommendedName>
        <fullName evidence="5">DUF2857 domain-containing protein</fullName>
    </recommendedName>
</protein>
<dbReference type="STRING" id="1763535.LPB072_11075"/>
<name>A0A167HQJ5_9BURK</name>
<evidence type="ECO:0000313" key="2">
    <source>
        <dbReference type="EMBL" id="OAD41596.1"/>
    </source>
</evidence>
<dbReference type="RefSeq" id="WP_066089506.1">
    <property type="nucleotide sequence ID" value="NZ_CP017476.1"/>
</dbReference>
<dbReference type="EMBL" id="LVWD01000013">
    <property type="protein sequence ID" value="OAD41596.1"/>
    <property type="molecule type" value="Genomic_DNA"/>
</dbReference>
<accession>A0A167HQJ5</accession>
<dbReference type="KEGG" id="hyl:LPB072_11075"/>